<evidence type="ECO:0000313" key="8">
    <source>
        <dbReference type="EMBL" id="BCJ89590.1"/>
    </source>
</evidence>
<sequence>MSPLDVFRRGAIFAAALAAAGCAGFEKATEPESGLVPSAAPRTVGADTASRREHNRILTAYGGAYADPALDILLAGISARISKASDQPDVAYRITVLNSPSINAFALPTGDLYVTRGLLALANDTSEVAAVLAHEMAHVTARHAFARADKERQAVLVSRIVTDVLGDAEAGATTLAKSKIALARFSREQELEADRMGVANLARAGFDPLGSAHFLANMGKNATLRATGFGGASENETIDFMSTHPATPERVEIATRTAQESGRAGQGEHDRGRFLTAVEGMVYGDDPAQGYVRGNRFIHPVIGFSFTAPDNFTLENASESIVGIGPSDTALRLDTVLVPNGQPLGQHLANDLMEGVAISNVEETSINGFPAAIAIAKGRDWSFRIAGIRFGSNVYRIVYAAKNLTPEQDLIFRSSILSFRRLTSSESTEVRPQRLAVVTVKPGDSILSLAERMAVPNRNIERFQVLNGLGPEQNLKAGDRVKLIVE</sequence>
<dbReference type="GO" id="GO:0051603">
    <property type="term" value="P:proteolysis involved in protein catabolic process"/>
    <property type="evidence" value="ECO:0007669"/>
    <property type="project" value="TreeGrafter"/>
</dbReference>
<evidence type="ECO:0000256" key="3">
    <source>
        <dbReference type="ARBA" id="ARBA00022723"/>
    </source>
</evidence>
<keyword evidence="5" id="KW-0862">Zinc</keyword>
<keyword evidence="3" id="KW-0479">Metal-binding</keyword>
<dbReference type="Proteomes" id="UP000515317">
    <property type="component" value="Chromosome"/>
</dbReference>
<evidence type="ECO:0000256" key="6">
    <source>
        <dbReference type="ARBA" id="ARBA00023049"/>
    </source>
</evidence>
<evidence type="ECO:0000313" key="9">
    <source>
        <dbReference type="Proteomes" id="UP000515317"/>
    </source>
</evidence>
<keyword evidence="4" id="KW-0378">Hydrolase</keyword>
<gene>
    <name evidence="8" type="ORF">IZ6_03250</name>
</gene>
<dbReference type="PROSITE" id="PS51782">
    <property type="entry name" value="LYSM"/>
    <property type="match status" value="1"/>
</dbReference>
<dbReference type="PANTHER" id="PTHR22726">
    <property type="entry name" value="METALLOENDOPEPTIDASE OMA1"/>
    <property type="match status" value="1"/>
</dbReference>
<accession>A0A6S6QRS5</accession>
<organism evidence="8 9">
    <name type="scientific">Terrihabitans soli</name>
    <dbReference type="NCBI Taxonomy" id="708113"/>
    <lineage>
        <taxon>Bacteria</taxon>
        <taxon>Pseudomonadati</taxon>
        <taxon>Pseudomonadota</taxon>
        <taxon>Alphaproteobacteria</taxon>
        <taxon>Hyphomicrobiales</taxon>
        <taxon>Terrihabitans</taxon>
    </lineage>
</organism>
<evidence type="ECO:0000259" key="7">
    <source>
        <dbReference type="PROSITE" id="PS51782"/>
    </source>
</evidence>
<dbReference type="Gene3D" id="3.30.2010.10">
    <property type="entry name" value="Metalloproteases ('zincins'), catalytic domain"/>
    <property type="match status" value="1"/>
</dbReference>
<proteinExistence type="predicted"/>
<evidence type="ECO:0000256" key="5">
    <source>
        <dbReference type="ARBA" id="ARBA00022833"/>
    </source>
</evidence>
<evidence type="ECO:0000256" key="1">
    <source>
        <dbReference type="ARBA" id="ARBA00001947"/>
    </source>
</evidence>
<dbReference type="Pfam" id="PF01435">
    <property type="entry name" value="Peptidase_M48"/>
    <property type="match status" value="1"/>
</dbReference>
<dbReference type="GO" id="GO:0004222">
    <property type="term" value="F:metalloendopeptidase activity"/>
    <property type="evidence" value="ECO:0007669"/>
    <property type="project" value="InterPro"/>
</dbReference>
<protein>
    <submittedName>
        <fullName evidence="8">Metalloprotease</fullName>
    </submittedName>
</protein>
<dbReference type="EMBL" id="AP023361">
    <property type="protein sequence ID" value="BCJ89590.1"/>
    <property type="molecule type" value="Genomic_DNA"/>
</dbReference>
<dbReference type="GO" id="GO:0046872">
    <property type="term" value="F:metal ion binding"/>
    <property type="evidence" value="ECO:0007669"/>
    <property type="project" value="UniProtKB-KW"/>
</dbReference>
<keyword evidence="2 8" id="KW-0645">Protease</keyword>
<dbReference type="PANTHER" id="PTHR22726:SF1">
    <property type="entry name" value="METALLOENDOPEPTIDASE OMA1, MITOCHONDRIAL"/>
    <property type="match status" value="1"/>
</dbReference>
<name>A0A6S6QRS5_9HYPH</name>
<reference evidence="8 9" key="1">
    <citation type="submission" date="2020-08" db="EMBL/GenBank/DDBJ databases">
        <title>Genome sequence of Rhizobiales bacterium strain IZ6.</title>
        <authorList>
            <person name="Nakai R."/>
            <person name="Naganuma T."/>
        </authorList>
    </citation>
    <scope>NUCLEOTIDE SEQUENCE [LARGE SCALE GENOMIC DNA]</scope>
    <source>
        <strain evidence="8 9">IZ6</strain>
    </source>
</reference>
<evidence type="ECO:0000256" key="2">
    <source>
        <dbReference type="ARBA" id="ARBA00022670"/>
    </source>
</evidence>
<feature type="domain" description="LysM" evidence="7">
    <location>
        <begin position="436"/>
        <end position="483"/>
    </location>
</feature>
<keyword evidence="9" id="KW-1185">Reference proteome</keyword>
<dbReference type="CDD" id="cd00118">
    <property type="entry name" value="LysM"/>
    <property type="match status" value="1"/>
</dbReference>
<dbReference type="KEGG" id="tso:IZ6_03250"/>
<comment type="cofactor">
    <cofactor evidence="1">
        <name>Zn(2+)</name>
        <dbReference type="ChEBI" id="CHEBI:29105"/>
    </cofactor>
</comment>
<dbReference type="GO" id="GO:0016020">
    <property type="term" value="C:membrane"/>
    <property type="evidence" value="ECO:0007669"/>
    <property type="project" value="TreeGrafter"/>
</dbReference>
<dbReference type="InterPro" id="IPR018392">
    <property type="entry name" value="LysM"/>
</dbReference>
<dbReference type="InterPro" id="IPR051156">
    <property type="entry name" value="Mito/Outer_Membr_Metalloprot"/>
</dbReference>
<dbReference type="RefSeq" id="WP_222876290.1">
    <property type="nucleotide sequence ID" value="NZ_AP023361.1"/>
</dbReference>
<dbReference type="AlphaFoldDB" id="A0A6S6QRS5"/>
<keyword evidence="6 8" id="KW-0482">Metalloprotease</keyword>
<dbReference type="InterPro" id="IPR001915">
    <property type="entry name" value="Peptidase_M48"/>
</dbReference>
<evidence type="ECO:0000256" key="4">
    <source>
        <dbReference type="ARBA" id="ARBA00022801"/>
    </source>
</evidence>
<dbReference type="CDD" id="cd07324">
    <property type="entry name" value="M48C_Oma1-like"/>
    <property type="match status" value="1"/>
</dbReference>